<keyword evidence="1" id="KW-1133">Transmembrane helix</keyword>
<keyword evidence="1" id="KW-0812">Transmembrane</keyword>
<accession>A0AAP5LL52</accession>
<protein>
    <submittedName>
        <fullName evidence="2">Uncharacterized protein</fullName>
    </submittedName>
</protein>
<keyword evidence="1" id="KW-0472">Membrane</keyword>
<reference evidence="2" key="1">
    <citation type="submission" date="2023-07" db="EMBL/GenBank/DDBJ databases">
        <title>Sorghum-associated microbial communities from plants grown in Nebraska, USA.</title>
        <authorList>
            <person name="Schachtman D."/>
        </authorList>
    </citation>
    <scope>NUCLEOTIDE SEQUENCE</scope>
    <source>
        <strain evidence="2">BE80</strain>
    </source>
</reference>
<name>A0AAP5LL52_PAEAM</name>
<organism evidence="2 3">
    <name type="scientific">Paenibacillus amylolyticus</name>
    <dbReference type="NCBI Taxonomy" id="1451"/>
    <lineage>
        <taxon>Bacteria</taxon>
        <taxon>Bacillati</taxon>
        <taxon>Bacillota</taxon>
        <taxon>Bacilli</taxon>
        <taxon>Bacillales</taxon>
        <taxon>Paenibacillaceae</taxon>
        <taxon>Paenibacillus</taxon>
    </lineage>
</organism>
<gene>
    <name evidence="2" type="ORF">J2W91_001474</name>
</gene>
<feature type="transmembrane region" description="Helical" evidence="1">
    <location>
        <begin position="32"/>
        <end position="51"/>
    </location>
</feature>
<dbReference type="Proteomes" id="UP001254832">
    <property type="component" value="Unassembled WGS sequence"/>
</dbReference>
<dbReference type="EMBL" id="JAVDTR010000003">
    <property type="protein sequence ID" value="MDR6723022.1"/>
    <property type="molecule type" value="Genomic_DNA"/>
</dbReference>
<sequence length="65" mass="7296">MYLIALITLVITGLVAILHIVFDLKALGDGIALFVEISNLLFWLSLLFFVYKMPTKPGKRNSKKS</sequence>
<dbReference type="AlphaFoldDB" id="A0AAP5LL52"/>
<evidence type="ECO:0000313" key="3">
    <source>
        <dbReference type="Proteomes" id="UP001254832"/>
    </source>
</evidence>
<evidence type="ECO:0000313" key="2">
    <source>
        <dbReference type="EMBL" id="MDR6723022.1"/>
    </source>
</evidence>
<comment type="caution">
    <text evidence="2">The sequence shown here is derived from an EMBL/GenBank/DDBJ whole genome shotgun (WGS) entry which is preliminary data.</text>
</comment>
<proteinExistence type="predicted"/>
<evidence type="ECO:0000256" key="1">
    <source>
        <dbReference type="SAM" id="Phobius"/>
    </source>
</evidence>